<name>A0ACB9FLK8_ARCLA</name>
<reference evidence="2" key="1">
    <citation type="journal article" date="2022" name="Mol. Ecol. Resour.">
        <title>The genomes of chicory, endive, great burdock and yacon provide insights into Asteraceae palaeo-polyploidization history and plant inulin production.</title>
        <authorList>
            <person name="Fan W."/>
            <person name="Wang S."/>
            <person name="Wang H."/>
            <person name="Wang A."/>
            <person name="Jiang F."/>
            <person name="Liu H."/>
            <person name="Zhao H."/>
            <person name="Xu D."/>
            <person name="Zhang Y."/>
        </authorList>
    </citation>
    <scope>NUCLEOTIDE SEQUENCE [LARGE SCALE GENOMIC DNA]</scope>
    <source>
        <strain evidence="2">cv. Niubang</strain>
    </source>
</reference>
<evidence type="ECO:0000313" key="2">
    <source>
        <dbReference type="Proteomes" id="UP001055879"/>
    </source>
</evidence>
<accession>A0ACB9FLK8</accession>
<comment type="caution">
    <text evidence="1">The sequence shown here is derived from an EMBL/GenBank/DDBJ whole genome shotgun (WGS) entry which is preliminary data.</text>
</comment>
<keyword evidence="2" id="KW-1185">Reference proteome</keyword>
<proteinExistence type="predicted"/>
<gene>
    <name evidence="1" type="ORF">L6452_03331</name>
</gene>
<protein>
    <submittedName>
        <fullName evidence="1">Uncharacterized protein</fullName>
    </submittedName>
</protein>
<dbReference type="EMBL" id="CM042047">
    <property type="protein sequence ID" value="KAI3772154.1"/>
    <property type="molecule type" value="Genomic_DNA"/>
</dbReference>
<reference evidence="1 2" key="2">
    <citation type="journal article" date="2022" name="Mol. Ecol. Resour.">
        <title>The genomes of chicory, endive, great burdock and yacon provide insights into Asteraceae paleo-polyploidization history and plant inulin production.</title>
        <authorList>
            <person name="Fan W."/>
            <person name="Wang S."/>
            <person name="Wang H."/>
            <person name="Wang A."/>
            <person name="Jiang F."/>
            <person name="Liu H."/>
            <person name="Zhao H."/>
            <person name="Xu D."/>
            <person name="Zhang Y."/>
        </authorList>
    </citation>
    <scope>NUCLEOTIDE SEQUENCE [LARGE SCALE GENOMIC DNA]</scope>
    <source>
        <strain evidence="2">cv. Niubang</strain>
    </source>
</reference>
<organism evidence="1 2">
    <name type="scientific">Arctium lappa</name>
    <name type="common">Greater burdock</name>
    <name type="synonym">Lappa major</name>
    <dbReference type="NCBI Taxonomy" id="4217"/>
    <lineage>
        <taxon>Eukaryota</taxon>
        <taxon>Viridiplantae</taxon>
        <taxon>Streptophyta</taxon>
        <taxon>Embryophyta</taxon>
        <taxon>Tracheophyta</taxon>
        <taxon>Spermatophyta</taxon>
        <taxon>Magnoliopsida</taxon>
        <taxon>eudicotyledons</taxon>
        <taxon>Gunneridae</taxon>
        <taxon>Pentapetalae</taxon>
        <taxon>asterids</taxon>
        <taxon>campanulids</taxon>
        <taxon>Asterales</taxon>
        <taxon>Asteraceae</taxon>
        <taxon>Carduoideae</taxon>
        <taxon>Cardueae</taxon>
        <taxon>Arctiinae</taxon>
        <taxon>Arctium</taxon>
    </lineage>
</organism>
<sequence>MISCSTLSAFFDESTTTYLRLPPSLRSPSPPHQPPPPFHFQHPFFFSRSSSAALQNLGFSISTCFTPNPG</sequence>
<dbReference type="Proteomes" id="UP001055879">
    <property type="component" value="Linkage Group LG01"/>
</dbReference>
<evidence type="ECO:0000313" key="1">
    <source>
        <dbReference type="EMBL" id="KAI3772154.1"/>
    </source>
</evidence>